<dbReference type="PANTHER" id="PTHR46958:SF1">
    <property type="entry name" value="B-CELL RECEPTOR CD22"/>
    <property type="match status" value="1"/>
</dbReference>
<dbReference type="InterPro" id="IPR036179">
    <property type="entry name" value="Ig-like_dom_sf"/>
</dbReference>
<reference evidence="3" key="3">
    <citation type="submission" date="2025-09" db="UniProtKB">
        <authorList>
            <consortium name="Ensembl"/>
        </authorList>
    </citation>
    <scope>IDENTIFICATION</scope>
</reference>
<organism evidence="3 4">
    <name type="scientific">Podarcis muralis</name>
    <name type="common">Wall lizard</name>
    <name type="synonym">Lacerta muralis</name>
    <dbReference type="NCBI Taxonomy" id="64176"/>
    <lineage>
        <taxon>Eukaryota</taxon>
        <taxon>Metazoa</taxon>
        <taxon>Chordata</taxon>
        <taxon>Craniata</taxon>
        <taxon>Vertebrata</taxon>
        <taxon>Euteleostomi</taxon>
        <taxon>Lepidosauria</taxon>
        <taxon>Squamata</taxon>
        <taxon>Bifurcata</taxon>
        <taxon>Unidentata</taxon>
        <taxon>Episquamata</taxon>
        <taxon>Laterata</taxon>
        <taxon>Lacertibaenia</taxon>
        <taxon>Lacertidae</taxon>
        <taxon>Podarcis</taxon>
    </lineage>
</organism>
<dbReference type="SMART" id="SM00408">
    <property type="entry name" value="IGc2"/>
    <property type="match status" value="1"/>
</dbReference>
<dbReference type="SUPFAM" id="SSF48726">
    <property type="entry name" value="Immunoglobulin"/>
    <property type="match status" value="1"/>
</dbReference>
<dbReference type="GO" id="GO:0042609">
    <property type="term" value="F:CD4 receptor binding"/>
    <property type="evidence" value="ECO:0007669"/>
    <property type="project" value="TreeGrafter"/>
</dbReference>
<accession>A0A670IJ15</accession>
<dbReference type="GO" id="GO:0019903">
    <property type="term" value="F:protein phosphatase binding"/>
    <property type="evidence" value="ECO:0007669"/>
    <property type="project" value="TreeGrafter"/>
</dbReference>
<dbReference type="GO" id="GO:0005769">
    <property type="term" value="C:early endosome"/>
    <property type="evidence" value="ECO:0007669"/>
    <property type="project" value="TreeGrafter"/>
</dbReference>
<proteinExistence type="predicted"/>
<dbReference type="GO" id="GO:0009897">
    <property type="term" value="C:external side of plasma membrane"/>
    <property type="evidence" value="ECO:0007669"/>
    <property type="project" value="TreeGrafter"/>
</dbReference>
<dbReference type="InterPro" id="IPR013783">
    <property type="entry name" value="Ig-like_fold"/>
</dbReference>
<dbReference type="PANTHER" id="PTHR46958">
    <property type="entry name" value="B-CELL RECEPTOR CD22"/>
    <property type="match status" value="1"/>
</dbReference>
<dbReference type="GeneTree" id="ENSGT00990000211122"/>
<dbReference type="Ensembl" id="ENSPMRT00000012417.1">
    <property type="protein sequence ID" value="ENSPMRP00000011624.1"/>
    <property type="gene ID" value="ENSPMRG00000007788.1"/>
</dbReference>
<dbReference type="Gene3D" id="2.60.40.10">
    <property type="entry name" value="Immunoglobulins"/>
    <property type="match status" value="1"/>
</dbReference>
<dbReference type="GO" id="GO:0055037">
    <property type="term" value="C:recycling endosome"/>
    <property type="evidence" value="ECO:0007669"/>
    <property type="project" value="TreeGrafter"/>
</dbReference>
<dbReference type="GO" id="GO:0030888">
    <property type="term" value="P:regulation of B cell proliferation"/>
    <property type="evidence" value="ECO:0007669"/>
    <property type="project" value="TreeGrafter"/>
</dbReference>
<dbReference type="GO" id="GO:0033691">
    <property type="term" value="F:sialic acid binding"/>
    <property type="evidence" value="ECO:0007669"/>
    <property type="project" value="TreeGrafter"/>
</dbReference>
<dbReference type="Pfam" id="PF13895">
    <property type="entry name" value="Ig_2"/>
    <property type="match status" value="1"/>
</dbReference>
<dbReference type="Proteomes" id="UP000472272">
    <property type="component" value="Chromosome 8"/>
</dbReference>
<evidence type="ECO:0000313" key="4">
    <source>
        <dbReference type="Proteomes" id="UP000472272"/>
    </source>
</evidence>
<name>A0A670IJ15_PODMU</name>
<keyword evidence="4" id="KW-1185">Reference proteome</keyword>
<dbReference type="GO" id="GO:0042113">
    <property type="term" value="P:B cell activation"/>
    <property type="evidence" value="ECO:0007669"/>
    <property type="project" value="TreeGrafter"/>
</dbReference>
<protein>
    <recommendedName>
        <fullName evidence="2">Ig-like domain-containing protein</fullName>
    </recommendedName>
</protein>
<dbReference type="InterPro" id="IPR007110">
    <property type="entry name" value="Ig-like_dom"/>
</dbReference>
<feature type="domain" description="Ig-like" evidence="2">
    <location>
        <begin position="1"/>
        <end position="83"/>
    </location>
</feature>
<dbReference type="InterPro" id="IPR003598">
    <property type="entry name" value="Ig_sub2"/>
</dbReference>
<evidence type="ECO:0000259" key="2">
    <source>
        <dbReference type="PROSITE" id="PS50835"/>
    </source>
</evidence>
<reference evidence="3 4" key="1">
    <citation type="journal article" date="2019" name="Proc. Natl. Acad. Sci. U.S.A.">
        <title>Regulatory changes in pterin and carotenoid genes underlie balanced color polymorphisms in the wall lizard.</title>
        <authorList>
            <person name="Andrade P."/>
            <person name="Pinho C."/>
            <person name="Perez I de Lanuza G."/>
            <person name="Afonso S."/>
            <person name="Brejcha J."/>
            <person name="Rubin C.J."/>
            <person name="Wallerman O."/>
            <person name="Pereira P."/>
            <person name="Sabatino S.J."/>
            <person name="Bellati A."/>
            <person name="Pellitteri-Rosa D."/>
            <person name="Bosakova Z."/>
            <person name="Bunikis I."/>
            <person name="Carretero M.A."/>
            <person name="Feiner N."/>
            <person name="Marsik P."/>
            <person name="Pauperio F."/>
            <person name="Salvi D."/>
            <person name="Soler L."/>
            <person name="While G.M."/>
            <person name="Uller T."/>
            <person name="Font E."/>
            <person name="Andersson L."/>
            <person name="Carneiro M."/>
        </authorList>
    </citation>
    <scope>NUCLEOTIDE SEQUENCE</scope>
</reference>
<dbReference type="GO" id="GO:0070062">
    <property type="term" value="C:extracellular exosome"/>
    <property type="evidence" value="ECO:0007669"/>
    <property type="project" value="TreeGrafter"/>
</dbReference>
<sequence length="190" mass="21157">PRNVHLLLSTQDAIIEGMSVSLKCDNDASPPADVYTWYWNKQRLQETSKILQLKKIQVDQSGSYHCKTSNSISEQESPPMGITASLFCWHCIIVHLIMYGFYNRIESQCGVVVKSDRLVIWGTGSHLRSSTCSCWVTLGSSHLFEVSQPHPTGCLLWGRKGKENVSRFETPSGSDKAGYQIQTTTTGGQT</sequence>
<dbReference type="GO" id="GO:0050859">
    <property type="term" value="P:negative regulation of B cell receptor signaling pathway"/>
    <property type="evidence" value="ECO:0007669"/>
    <property type="project" value="TreeGrafter"/>
</dbReference>
<feature type="region of interest" description="Disordered" evidence="1">
    <location>
        <begin position="168"/>
        <end position="190"/>
    </location>
</feature>
<evidence type="ECO:0000313" key="3">
    <source>
        <dbReference type="Ensembl" id="ENSPMRP00000011624.1"/>
    </source>
</evidence>
<dbReference type="PROSITE" id="PS50835">
    <property type="entry name" value="IG_LIKE"/>
    <property type="match status" value="1"/>
</dbReference>
<reference evidence="3" key="2">
    <citation type="submission" date="2025-08" db="UniProtKB">
        <authorList>
            <consortium name="Ensembl"/>
        </authorList>
    </citation>
    <scope>IDENTIFICATION</scope>
</reference>
<dbReference type="AlphaFoldDB" id="A0A670IJ15"/>
<evidence type="ECO:0000256" key="1">
    <source>
        <dbReference type="SAM" id="MobiDB-lite"/>
    </source>
</evidence>